<dbReference type="CDD" id="cd01392">
    <property type="entry name" value="HTH_LacI"/>
    <property type="match status" value="1"/>
</dbReference>
<dbReference type="SUPFAM" id="SSF47413">
    <property type="entry name" value="lambda repressor-like DNA-binding domains"/>
    <property type="match status" value="1"/>
</dbReference>
<dbReference type="Proteomes" id="UP000078534">
    <property type="component" value="Unassembled WGS sequence"/>
</dbReference>
<sequence>MKITAKTIAEQLGLSIATVDRALNNRSGVSPKTLKKVLEKAKELNYKPNMSASLLSRKKQILVAFVFPIYPEYFWKEIEMGIMKAYKDLCDYGFEIDIIRTSKFEVEEQVRVVQDIIQSTKYDGLVLSANDATPFIHVINTGIENGFPIYTFNSDSPTSKRLSYVGADYQDSGRLAGELLYHFTHTSKKFALITDKMNTFQMQQKVLGFIEYTAQSNKMELIRPLKISNTDLSNSIMELEDELKLVDGIYVATGALADVARGIEEMKLNKNPILIGHDMNNEIHHFLKKNVITATICQDPVYQGSLAVRKVFDHLMLGDPIQVVKDIVKLEIVTKGNVKYYVHE</sequence>
<dbReference type="Gene3D" id="3.40.50.2300">
    <property type="match status" value="2"/>
</dbReference>
<evidence type="ECO:0000313" key="5">
    <source>
        <dbReference type="EMBL" id="OAS88478.1"/>
    </source>
</evidence>
<evidence type="ECO:0000313" key="6">
    <source>
        <dbReference type="Proteomes" id="UP000078534"/>
    </source>
</evidence>
<dbReference type="RefSeq" id="WP_066327085.1">
    <property type="nucleotide sequence ID" value="NZ_LWSG01000003.1"/>
</dbReference>
<dbReference type="InterPro" id="IPR010982">
    <property type="entry name" value="Lambda_DNA-bd_dom_sf"/>
</dbReference>
<dbReference type="SMART" id="SM00354">
    <property type="entry name" value="HTH_LACI"/>
    <property type="match status" value="1"/>
</dbReference>
<proteinExistence type="predicted"/>
<evidence type="ECO:0000256" key="3">
    <source>
        <dbReference type="ARBA" id="ARBA00023163"/>
    </source>
</evidence>
<dbReference type="PANTHER" id="PTHR30146:SF144">
    <property type="entry name" value="LACI-FAMILY TRANSCRIPTION REGULATOR"/>
    <property type="match status" value="1"/>
</dbReference>
<dbReference type="OrthoDB" id="569491at2"/>
<keyword evidence="1" id="KW-0805">Transcription regulation</keyword>
<dbReference type="CDD" id="cd06307">
    <property type="entry name" value="PBP1_sugar_binding"/>
    <property type="match status" value="1"/>
</dbReference>
<dbReference type="InterPro" id="IPR000843">
    <property type="entry name" value="HTH_LacI"/>
</dbReference>
<dbReference type="Pfam" id="PF00356">
    <property type="entry name" value="LacI"/>
    <property type="match status" value="1"/>
</dbReference>
<evidence type="ECO:0000256" key="2">
    <source>
        <dbReference type="ARBA" id="ARBA00023125"/>
    </source>
</evidence>
<evidence type="ECO:0000259" key="4">
    <source>
        <dbReference type="PROSITE" id="PS50932"/>
    </source>
</evidence>
<dbReference type="GO" id="GO:0003700">
    <property type="term" value="F:DNA-binding transcription factor activity"/>
    <property type="evidence" value="ECO:0007669"/>
    <property type="project" value="TreeGrafter"/>
</dbReference>
<evidence type="ECO:0000256" key="1">
    <source>
        <dbReference type="ARBA" id="ARBA00023015"/>
    </source>
</evidence>
<dbReference type="Gene3D" id="1.10.260.40">
    <property type="entry name" value="lambda repressor-like DNA-binding domains"/>
    <property type="match status" value="1"/>
</dbReference>
<dbReference type="SUPFAM" id="SSF53822">
    <property type="entry name" value="Periplasmic binding protein-like I"/>
    <property type="match status" value="1"/>
</dbReference>
<dbReference type="PROSITE" id="PS50932">
    <property type="entry name" value="HTH_LACI_2"/>
    <property type="match status" value="1"/>
</dbReference>
<dbReference type="InterPro" id="IPR028082">
    <property type="entry name" value="Peripla_BP_I"/>
</dbReference>
<comment type="caution">
    <text evidence="5">The sequence shown here is derived from an EMBL/GenBank/DDBJ whole genome shotgun (WGS) entry which is preliminary data.</text>
</comment>
<dbReference type="PANTHER" id="PTHR30146">
    <property type="entry name" value="LACI-RELATED TRANSCRIPTIONAL REPRESSOR"/>
    <property type="match status" value="1"/>
</dbReference>
<gene>
    <name evidence="5" type="ORF">A6K24_15595</name>
</gene>
<dbReference type="AlphaFoldDB" id="A0A179T5B8"/>
<feature type="domain" description="HTH lacI-type" evidence="4">
    <location>
        <begin position="3"/>
        <end position="57"/>
    </location>
</feature>
<dbReference type="GO" id="GO:0000976">
    <property type="term" value="F:transcription cis-regulatory region binding"/>
    <property type="evidence" value="ECO:0007669"/>
    <property type="project" value="TreeGrafter"/>
</dbReference>
<dbReference type="InterPro" id="IPR025997">
    <property type="entry name" value="SBP_2_dom"/>
</dbReference>
<dbReference type="STRING" id="152268.A6K24_15595"/>
<dbReference type="EMBL" id="LWSG01000003">
    <property type="protein sequence ID" value="OAS88478.1"/>
    <property type="molecule type" value="Genomic_DNA"/>
</dbReference>
<dbReference type="Pfam" id="PF13407">
    <property type="entry name" value="Peripla_BP_4"/>
    <property type="match status" value="1"/>
</dbReference>
<keyword evidence="2" id="KW-0238">DNA-binding</keyword>
<reference evidence="6" key="1">
    <citation type="submission" date="2016-04" db="EMBL/GenBank/DDBJ databases">
        <authorList>
            <person name="Lyu Z."/>
            <person name="Lyu W."/>
        </authorList>
    </citation>
    <scope>NUCLEOTIDE SEQUENCE [LARGE SCALE GENOMIC DNA]</scope>
    <source>
        <strain evidence="6">C44</strain>
    </source>
</reference>
<keyword evidence="6" id="KW-1185">Reference proteome</keyword>
<name>A0A179T5B8_9BACI</name>
<accession>A0A179T5B8</accession>
<protein>
    <recommendedName>
        <fullName evidence="4">HTH lacI-type domain-containing protein</fullName>
    </recommendedName>
</protein>
<organism evidence="5 6">
    <name type="scientific">Metabacillus litoralis</name>
    <dbReference type="NCBI Taxonomy" id="152268"/>
    <lineage>
        <taxon>Bacteria</taxon>
        <taxon>Bacillati</taxon>
        <taxon>Bacillota</taxon>
        <taxon>Bacilli</taxon>
        <taxon>Bacillales</taxon>
        <taxon>Bacillaceae</taxon>
        <taxon>Metabacillus</taxon>
    </lineage>
</organism>
<keyword evidence="3" id="KW-0804">Transcription</keyword>